<name>A0A4R7V0I6_9PSEU</name>
<dbReference type="AlphaFoldDB" id="A0A4R7V0I6"/>
<keyword evidence="3" id="KW-0276">Fatty acid metabolism</keyword>
<gene>
    <name evidence="8" type="ORF">CLV71_12015</name>
</gene>
<dbReference type="PANTHER" id="PTHR22754">
    <property type="entry name" value="DISCO-INTERACTING PROTEIN 2 DIP2 -RELATED"/>
    <property type="match status" value="1"/>
</dbReference>
<dbReference type="InterPro" id="IPR040097">
    <property type="entry name" value="FAAL/FAAC"/>
</dbReference>
<dbReference type="Pfam" id="PF00501">
    <property type="entry name" value="AMP-binding"/>
    <property type="match status" value="1"/>
</dbReference>
<dbReference type="InterPro" id="IPR042099">
    <property type="entry name" value="ANL_N_sf"/>
</dbReference>
<feature type="domain" description="AMP-dependent synthetase/ligase" evidence="6">
    <location>
        <begin position="30"/>
        <end position="432"/>
    </location>
</feature>
<dbReference type="GO" id="GO:0006633">
    <property type="term" value="P:fatty acid biosynthetic process"/>
    <property type="evidence" value="ECO:0007669"/>
    <property type="project" value="TreeGrafter"/>
</dbReference>
<dbReference type="EMBL" id="SOCP01000020">
    <property type="protein sequence ID" value="TDV41325.1"/>
    <property type="molecule type" value="Genomic_DNA"/>
</dbReference>
<dbReference type="Gene3D" id="3.40.50.12780">
    <property type="entry name" value="N-terminal domain of ligase-like"/>
    <property type="match status" value="1"/>
</dbReference>
<protein>
    <submittedName>
        <fullName evidence="8">Acyl-CoA synthetase (AMP-forming)/AMP-acid ligase II</fullName>
    </submittedName>
</protein>
<dbReference type="Pfam" id="PF23024">
    <property type="entry name" value="AMP-dom_DIP2-like"/>
    <property type="match status" value="1"/>
</dbReference>
<dbReference type="InterPro" id="IPR025110">
    <property type="entry name" value="AMP-bd_C"/>
</dbReference>
<dbReference type="CDD" id="cd05931">
    <property type="entry name" value="FAAL"/>
    <property type="match status" value="1"/>
</dbReference>
<comment type="similarity">
    <text evidence="1">Belongs to the ATP-dependent AMP-binding enzyme family.</text>
</comment>
<evidence type="ECO:0000313" key="9">
    <source>
        <dbReference type="Proteomes" id="UP000294927"/>
    </source>
</evidence>
<evidence type="ECO:0000256" key="1">
    <source>
        <dbReference type="ARBA" id="ARBA00006432"/>
    </source>
</evidence>
<comment type="caution">
    <text evidence="8">The sequence shown here is derived from an EMBL/GenBank/DDBJ whole genome shotgun (WGS) entry which is preliminary data.</text>
</comment>
<evidence type="ECO:0000313" key="8">
    <source>
        <dbReference type="EMBL" id="TDV41325.1"/>
    </source>
</evidence>
<proteinExistence type="inferred from homology"/>
<dbReference type="SUPFAM" id="SSF56801">
    <property type="entry name" value="Acetyl-CoA synthetase-like"/>
    <property type="match status" value="1"/>
</dbReference>
<dbReference type="GO" id="GO:0016874">
    <property type="term" value="F:ligase activity"/>
    <property type="evidence" value="ECO:0007669"/>
    <property type="project" value="UniProtKB-KW"/>
</dbReference>
<evidence type="ECO:0000259" key="6">
    <source>
        <dbReference type="Pfam" id="PF00501"/>
    </source>
</evidence>
<dbReference type="RefSeq" id="WP_133907702.1">
    <property type="nucleotide sequence ID" value="NZ_SOCP01000020.1"/>
</dbReference>
<dbReference type="GO" id="GO:0005886">
    <property type="term" value="C:plasma membrane"/>
    <property type="evidence" value="ECO:0007669"/>
    <property type="project" value="TreeGrafter"/>
</dbReference>
<dbReference type="OrthoDB" id="3671040at2"/>
<dbReference type="InterPro" id="IPR000873">
    <property type="entry name" value="AMP-dep_synth/lig_dom"/>
</dbReference>
<keyword evidence="4" id="KW-0443">Lipid metabolism</keyword>
<evidence type="ECO:0000256" key="3">
    <source>
        <dbReference type="ARBA" id="ARBA00022832"/>
    </source>
</evidence>
<dbReference type="InterPro" id="IPR045851">
    <property type="entry name" value="AMP-bd_C_sf"/>
</dbReference>
<reference evidence="8 9" key="1">
    <citation type="submission" date="2019-03" db="EMBL/GenBank/DDBJ databases">
        <title>Genomic Encyclopedia of Archaeal and Bacterial Type Strains, Phase II (KMG-II): from individual species to whole genera.</title>
        <authorList>
            <person name="Goeker M."/>
        </authorList>
    </citation>
    <scope>NUCLEOTIDE SEQUENCE [LARGE SCALE GENOMIC DNA]</scope>
    <source>
        <strain evidence="8 9">DSM 45499</strain>
    </source>
</reference>
<organism evidence="8 9">
    <name type="scientific">Actinophytocola oryzae</name>
    <dbReference type="NCBI Taxonomy" id="502181"/>
    <lineage>
        <taxon>Bacteria</taxon>
        <taxon>Bacillati</taxon>
        <taxon>Actinomycetota</taxon>
        <taxon>Actinomycetes</taxon>
        <taxon>Pseudonocardiales</taxon>
        <taxon>Pseudonocardiaceae</taxon>
    </lineage>
</organism>
<evidence type="ECO:0000256" key="5">
    <source>
        <dbReference type="SAM" id="MobiDB-lite"/>
    </source>
</evidence>
<dbReference type="GO" id="GO:0071766">
    <property type="term" value="P:Actinobacterium-type cell wall biogenesis"/>
    <property type="evidence" value="ECO:0007669"/>
    <property type="project" value="UniProtKB-ARBA"/>
</dbReference>
<dbReference type="Gene3D" id="3.30.300.30">
    <property type="match status" value="1"/>
</dbReference>
<feature type="compositionally biased region" description="Basic and acidic residues" evidence="5">
    <location>
        <begin position="9"/>
        <end position="20"/>
    </location>
</feature>
<dbReference type="FunFam" id="3.40.50.12780:FF:000013">
    <property type="entry name" value="Long-chain-fatty-acid--AMP ligase FadD32"/>
    <property type="match status" value="1"/>
</dbReference>
<sequence>MTTSPETSEPTRRADVTEDAGHPTLSDALRHWARTQGDRCAVTFVDYRVRDAGMATSMTWRTLDARVDAVAAWCQRRAVRGDRVAVLVDQSLDYVVAFLGALRAGLVAVPLFEPTPLPGHDERLAAVLTDCAPSLVLTARRHGDAIERFLTRRGLSGPRIVAVDVVPLVSGHDYDPVPLRPDDIAYLQYTSGSTRAPAGVMITHANVVANARQGMASYGCEQALTTSVSWLPLFHDMGLVLGLVSPVHGGFPATLMDPLAFLARPRRWLERLAATRGPVVTAAPNFAYGYTASRTTEAERAALRLDHVVALGDGSEPVLPSTLDTFYEAFADCGLHPRMHRHTYGLAEAVVLVSVSSAGSPPARVSLDRTALAAGRAEVVAPGVGSALTLVSAGQAVGQEIRIVDPKTATTVPSGHVGEIWVSGPNVGVGYWGREEDTRHVFAAQLRDAEGGIVEPWPERPGWLRTGDLGVLVDGDLYITGRQKDLIIVDGHNHYPQDLEYTVEQAHPAVRRHAVAAFSVPGDEGEQVVVVAERARQLAAGDLDVADVAAVVRASVSQRHGLALRDVVLIGPGGLPRTSSGKIQRSACRIRYVERSF</sequence>
<evidence type="ECO:0000256" key="2">
    <source>
        <dbReference type="ARBA" id="ARBA00022598"/>
    </source>
</evidence>
<keyword evidence="9" id="KW-1185">Reference proteome</keyword>
<keyword evidence="2 8" id="KW-0436">Ligase</keyword>
<dbReference type="Proteomes" id="UP000294927">
    <property type="component" value="Unassembled WGS sequence"/>
</dbReference>
<accession>A0A4R7V0I6</accession>
<dbReference type="PANTHER" id="PTHR22754:SF32">
    <property type="entry name" value="DISCO-INTERACTING PROTEIN 2"/>
    <property type="match status" value="1"/>
</dbReference>
<evidence type="ECO:0000259" key="7">
    <source>
        <dbReference type="Pfam" id="PF23024"/>
    </source>
</evidence>
<feature type="region of interest" description="Disordered" evidence="5">
    <location>
        <begin position="1"/>
        <end position="20"/>
    </location>
</feature>
<evidence type="ECO:0000256" key="4">
    <source>
        <dbReference type="ARBA" id="ARBA00023098"/>
    </source>
</evidence>
<dbReference type="GO" id="GO:0070566">
    <property type="term" value="F:adenylyltransferase activity"/>
    <property type="evidence" value="ECO:0007669"/>
    <property type="project" value="TreeGrafter"/>
</dbReference>
<feature type="domain" description="AMP-binding enzyme C-terminal" evidence="7">
    <location>
        <begin position="485"/>
        <end position="595"/>
    </location>
</feature>